<feature type="chain" id="PRO_5004844596" description="Cytochrome c-552/4 domain-containing protein" evidence="3">
    <location>
        <begin position="24"/>
        <end position="503"/>
    </location>
</feature>
<keyword evidence="1 3" id="KW-0732">Signal</keyword>
<feature type="domain" description="Doubled CXXCH motif" evidence="4">
    <location>
        <begin position="325"/>
        <end position="352"/>
    </location>
</feature>
<sequence>MYRTMVCLTYLLLATLIPHQGGAETPAETSWPKRVLGHGADGVPFVDNRVCQSCHAQAFEDWQGSHHDQAMQPATEATVLGDFRNAEFTYQGVTTRFFTKAGKFLVHTAGPDGRMTDFEVQYTFGVDPLQQYLIPFPGGRLQSLSIAWDVHQQRWFHLYPDENTKPGDALHWTGLYQSWNIMCAECHSTNLNKHYDPSTQTYQTTWSEINVSCQACHGPGGRHVEWANREAAKTSPQDQPQNAPLKGLVVDFAALDGPGQVAQCARCHSRRRRVSVTDQHGRALLDDFVPERLGTGLYHADGQILDEVYVYGSYVQSKMYHAGVRCTDCHQPHTLKLRAEGTALCVQCHQSQPDNRFSTLAAKAYDTPDHHFHPIGSTGAQCVNCHMPAKTYMRIDPRRDHKLPGSPARPLRHPRHARRLHRMSSGQNPKLGGEYHRPMVWPSTRPTLCRHPCHGPSRTTRGATPARSIGRQHRATGHRAGHRIGVATPIWLKRAPAHHRGDQ</sequence>
<dbReference type="PANTHER" id="PTHR35038:SF8">
    <property type="entry name" value="C-TYPE POLYHEME CYTOCHROME OMCC"/>
    <property type="match status" value="1"/>
</dbReference>
<accession>W4LMJ7</accession>
<dbReference type="HOGENOM" id="CLU_541514_0_0_7"/>
<feature type="compositionally biased region" description="Basic residues" evidence="2">
    <location>
        <begin position="470"/>
        <end position="479"/>
    </location>
</feature>
<keyword evidence="7" id="KW-1185">Reference proteome</keyword>
<feature type="signal peptide" evidence="3">
    <location>
        <begin position="1"/>
        <end position="23"/>
    </location>
</feature>
<dbReference type="PANTHER" id="PTHR35038">
    <property type="entry name" value="DISSIMILATORY SULFITE REDUCTASE SIRA"/>
    <property type="match status" value="1"/>
</dbReference>
<dbReference type="AlphaFoldDB" id="W4LMJ7"/>
<feature type="compositionally biased region" description="Basic residues" evidence="2">
    <location>
        <begin position="410"/>
        <end position="422"/>
    </location>
</feature>
<dbReference type="SUPFAM" id="SSF48695">
    <property type="entry name" value="Multiheme cytochromes"/>
    <property type="match status" value="1"/>
</dbReference>
<evidence type="ECO:0008006" key="8">
    <source>
        <dbReference type="Google" id="ProtNLM"/>
    </source>
</evidence>
<feature type="domain" description="Cytochrome c-552/4" evidence="5">
    <location>
        <begin position="50"/>
        <end position="74"/>
    </location>
</feature>
<comment type="caution">
    <text evidence="6">The sequence shown here is derived from an EMBL/GenBank/DDBJ whole genome shotgun (WGS) entry which is preliminary data.</text>
</comment>
<feature type="region of interest" description="Disordered" evidence="2">
    <location>
        <begin position="397"/>
        <end position="435"/>
    </location>
</feature>
<evidence type="ECO:0000256" key="1">
    <source>
        <dbReference type="ARBA" id="ARBA00022729"/>
    </source>
</evidence>
<protein>
    <recommendedName>
        <fullName evidence="8">Cytochrome c-552/4 domain-containing protein</fullName>
    </recommendedName>
</protein>
<dbReference type="Pfam" id="PF13435">
    <property type="entry name" value="Cytochrome_C554"/>
    <property type="match status" value="2"/>
</dbReference>
<feature type="region of interest" description="Disordered" evidence="2">
    <location>
        <begin position="451"/>
        <end position="479"/>
    </location>
</feature>
<proteinExistence type="predicted"/>
<dbReference type="Gene3D" id="1.10.1130.10">
    <property type="entry name" value="Flavocytochrome C3, Chain A"/>
    <property type="match status" value="2"/>
</dbReference>
<feature type="domain" description="Cytochrome c-552/4" evidence="5">
    <location>
        <begin position="180"/>
        <end position="218"/>
    </location>
</feature>
<dbReference type="InterPro" id="IPR051829">
    <property type="entry name" value="Multiheme_Cytochr_ET"/>
</dbReference>
<evidence type="ECO:0000256" key="3">
    <source>
        <dbReference type="SAM" id="SignalP"/>
    </source>
</evidence>
<gene>
    <name evidence="6" type="ORF">ETSY1_15515</name>
</gene>
<evidence type="ECO:0000313" key="6">
    <source>
        <dbReference type="EMBL" id="ETW99293.1"/>
    </source>
</evidence>
<dbReference type="Pfam" id="PF09699">
    <property type="entry name" value="Paired_CXXCH_1"/>
    <property type="match status" value="1"/>
</dbReference>
<name>W4LMJ7_ENTF1</name>
<dbReference type="PATRIC" id="fig|1429438.4.peg.3070"/>
<dbReference type="EMBL" id="AZHW01000464">
    <property type="protein sequence ID" value="ETW99293.1"/>
    <property type="molecule type" value="Genomic_DNA"/>
</dbReference>
<reference evidence="6 7" key="1">
    <citation type="journal article" date="2014" name="Nature">
        <title>An environmental bacterial taxon with a large and distinct metabolic repertoire.</title>
        <authorList>
            <person name="Wilson M.C."/>
            <person name="Mori T."/>
            <person name="Ruckert C."/>
            <person name="Uria A.R."/>
            <person name="Helf M.J."/>
            <person name="Takada K."/>
            <person name="Gernert C."/>
            <person name="Steffens U.A."/>
            <person name="Heycke N."/>
            <person name="Schmitt S."/>
            <person name="Rinke C."/>
            <person name="Helfrich E.J."/>
            <person name="Brachmann A.O."/>
            <person name="Gurgui C."/>
            <person name="Wakimoto T."/>
            <person name="Kracht M."/>
            <person name="Crusemann M."/>
            <person name="Hentschel U."/>
            <person name="Abe I."/>
            <person name="Matsunaga S."/>
            <person name="Kalinowski J."/>
            <person name="Takeyama H."/>
            <person name="Piel J."/>
        </authorList>
    </citation>
    <scope>NUCLEOTIDE SEQUENCE [LARGE SCALE GENOMIC DNA]</scope>
    <source>
        <strain evidence="7">TSY1</strain>
    </source>
</reference>
<evidence type="ECO:0000259" key="4">
    <source>
        <dbReference type="Pfam" id="PF09699"/>
    </source>
</evidence>
<dbReference type="InterPro" id="IPR023155">
    <property type="entry name" value="Cyt_c-552/4"/>
</dbReference>
<dbReference type="InterPro" id="IPR036280">
    <property type="entry name" value="Multihaem_cyt_sf"/>
</dbReference>
<dbReference type="Proteomes" id="UP000019141">
    <property type="component" value="Unassembled WGS sequence"/>
</dbReference>
<organism evidence="6 7">
    <name type="scientific">Entotheonella factor</name>
    <dbReference type="NCBI Taxonomy" id="1429438"/>
    <lineage>
        <taxon>Bacteria</taxon>
        <taxon>Pseudomonadati</taxon>
        <taxon>Nitrospinota/Tectimicrobiota group</taxon>
        <taxon>Candidatus Tectimicrobiota</taxon>
        <taxon>Candidatus Entotheonellia</taxon>
        <taxon>Candidatus Entotheonellales</taxon>
        <taxon>Candidatus Entotheonellaceae</taxon>
        <taxon>Candidatus Entotheonella</taxon>
    </lineage>
</organism>
<dbReference type="InterPro" id="IPR010177">
    <property type="entry name" value="Paired_CXXCH_1"/>
</dbReference>
<evidence type="ECO:0000259" key="5">
    <source>
        <dbReference type="Pfam" id="PF13435"/>
    </source>
</evidence>
<evidence type="ECO:0000256" key="2">
    <source>
        <dbReference type="SAM" id="MobiDB-lite"/>
    </source>
</evidence>
<evidence type="ECO:0000313" key="7">
    <source>
        <dbReference type="Proteomes" id="UP000019141"/>
    </source>
</evidence>